<evidence type="ECO:0000313" key="2">
    <source>
        <dbReference type="EMBL" id="OCB84920.1"/>
    </source>
</evidence>
<organism evidence="2 3">
    <name type="scientific">Sanghuangporus baumii</name>
    <name type="common">Phellinus baumii</name>
    <dbReference type="NCBI Taxonomy" id="108892"/>
    <lineage>
        <taxon>Eukaryota</taxon>
        <taxon>Fungi</taxon>
        <taxon>Dikarya</taxon>
        <taxon>Basidiomycota</taxon>
        <taxon>Agaricomycotina</taxon>
        <taxon>Agaricomycetes</taxon>
        <taxon>Hymenochaetales</taxon>
        <taxon>Hymenochaetaceae</taxon>
        <taxon>Sanghuangporus</taxon>
    </lineage>
</organism>
<feature type="region of interest" description="Disordered" evidence="1">
    <location>
        <begin position="129"/>
        <end position="155"/>
    </location>
</feature>
<dbReference type="OrthoDB" id="3261812at2759"/>
<evidence type="ECO:0000256" key="1">
    <source>
        <dbReference type="SAM" id="MobiDB-lite"/>
    </source>
</evidence>
<protein>
    <submittedName>
        <fullName evidence="2">Uncharacterized protein</fullName>
    </submittedName>
</protein>
<comment type="caution">
    <text evidence="2">The sequence shown here is derived from an EMBL/GenBank/DDBJ whole genome shotgun (WGS) entry which is preliminary data.</text>
</comment>
<accession>A0A9Q5HS53</accession>
<proteinExistence type="predicted"/>
<keyword evidence="3" id="KW-1185">Reference proteome</keyword>
<evidence type="ECO:0000313" key="3">
    <source>
        <dbReference type="Proteomes" id="UP000757232"/>
    </source>
</evidence>
<dbReference type="AlphaFoldDB" id="A0A9Q5HS53"/>
<feature type="compositionally biased region" description="Basic residues" evidence="1">
    <location>
        <begin position="140"/>
        <end position="151"/>
    </location>
</feature>
<name>A0A9Q5HS53_SANBA</name>
<reference evidence="2" key="1">
    <citation type="submission" date="2016-06" db="EMBL/GenBank/DDBJ databases">
        <title>Draft Genome sequence of the fungus Inonotus baumii.</title>
        <authorList>
            <person name="Zhu H."/>
            <person name="Lin W."/>
        </authorList>
    </citation>
    <scope>NUCLEOTIDE SEQUENCE</scope>
    <source>
        <strain evidence="2">821</strain>
    </source>
</reference>
<dbReference type="EMBL" id="LNZH02000213">
    <property type="protein sequence ID" value="OCB84920.1"/>
    <property type="molecule type" value="Genomic_DNA"/>
</dbReference>
<sequence>MLTPIIRIISPTDPTPARLSAGPVGIRRWRGARGTLGDLTLQLPSQGLTSGARLALARQGCATGSFRLNCAESLYVKDERGLAMFQRIELEEELDKARLGLRERPPMLATGSAPENSEELTNVALDTITATADSADQPSRKTRRPSLRTQKRNMLASQGMRFDSGGLSSCVTFTEGLCHLEDYVRASENNDSAASDFPTVHSEQEIIDLVATGETPKLSWLDSLRKKTFAAAADKSSGLKKRRSTNEISRSFSCVDISASLSEVDLTFSVDTASSSSEDSSHMMEGQMKSLLCQSPEDDEVDSASTGTLRREGSWTRLRRRFSRRLSILKNLNLPVDDQALDSPTSIASGLFQIIQQGVASNFSQPKLHVYR</sequence>
<gene>
    <name evidence="2" type="ORF">A7U60_g8142</name>
</gene>
<dbReference type="Proteomes" id="UP000757232">
    <property type="component" value="Unassembled WGS sequence"/>
</dbReference>